<reference evidence="9 10" key="1">
    <citation type="submission" date="2015-11" db="EMBL/GenBank/DDBJ databases">
        <title>Genomic analysis of 38 Legionella species identifies large and diverse effector repertoires.</title>
        <authorList>
            <person name="Burstein D."/>
            <person name="Amaro F."/>
            <person name="Zusman T."/>
            <person name="Lifshitz Z."/>
            <person name="Cohen O."/>
            <person name="Gilbert J.A."/>
            <person name="Pupko T."/>
            <person name="Shuman H.A."/>
            <person name="Segal G."/>
        </authorList>
    </citation>
    <scope>NUCLEOTIDE SEQUENCE [LARGE SCALE GENOMIC DNA]</scope>
    <source>
        <strain evidence="9 10">ATCC 49655</strain>
    </source>
</reference>
<dbReference type="PANTHER" id="PTHR12147">
    <property type="entry name" value="METALLOPEPTIDASE M28 FAMILY MEMBER"/>
    <property type="match status" value="1"/>
</dbReference>
<dbReference type="Pfam" id="PF04389">
    <property type="entry name" value="Peptidase_M28"/>
    <property type="match status" value="1"/>
</dbReference>
<evidence type="ECO:0000256" key="5">
    <source>
        <dbReference type="ARBA" id="ARBA00022801"/>
    </source>
</evidence>
<keyword evidence="3" id="KW-0479">Metal-binding</keyword>
<keyword evidence="5" id="KW-0378">Hydrolase</keyword>
<evidence type="ECO:0000256" key="2">
    <source>
        <dbReference type="ARBA" id="ARBA00022670"/>
    </source>
</evidence>
<evidence type="ECO:0000313" key="10">
    <source>
        <dbReference type="Proteomes" id="UP000054600"/>
    </source>
</evidence>
<dbReference type="eggNOG" id="COG2234">
    <property type="taxonomic scope" value="Bacteria"/>
</dbReference>
<dbReference type="InterPro" id="IPR007484">
    <property type="entry name" value="Peptidase_M28"/>
</dbReference>
<accession>A0A0W0YQP5</accession>
<keyword evidence="1 9" id="KW-0031">Aminopeptidase</keyword>
<dbReference type="NCBIfam" id="NF045908">
    <property type="entry name" value="AminopepLapALeg"/>
    <property type="match status" value="1"/>
</dbReference>
<evidence type="ECO:0000256" key="3">
    <source>
        <dbReference type="ARBA" id="ARBA00022723"/>
    </source>
</evidence>
<sequence length="401" mass="44436">MRLNQWMISVTAGCVLASNSLFATISVVPEQLQVPQCLAAKITVAHKVLAENKQFKIIELQSGDVEYLTRLADQVNCGHFVNVSHKMNGALIADKQQSAQNILHKTQLKSLMPVKSNSEVYEIKHQDEVNAALKEVVADNIWQTLTHLTSYTNRSATKDTGVEAANWLKTSFEAMAVQYGRTDTETYFVKTGWYKQPSLVTVIGKDIKAPGIVIGAHMDTLDGRMPGAGDDGSGSSSIMEAARVLLSSKTALKRPVYFIWYAAEERGLVGSQYVVQHFLDKSIPVKAVVQFDMTGYRVHAEDPTMWVFTDYTDKGLSNYIAKLIDTYVHVPVDYSRCGYGCSDHASWTEEGIPSAFPCESNFDEHNPYIHSSSDTMDLLSLEHMTNFSKLAVAFAIELASE</sequence>
<comment type="caution">
    <text evidence="9">The sequence shown here is derived from an EMBL/GenBank/DDBJ whole genome shotgun (WGS) entry which is preliminary data.</text>
</comment>
<name>A0A0W0YQP5_9GAMM</name>
<evidence type="ECO:0000256" key="6">
    <source>
        <dbReference type="ARBA" id="ARBA00022833"/>
    </source>
</evidence>
<dbReference type="EMBL" id="LNYW01000049">
    <property type="protein sequence ID" value="KTD59140.1"/>
    <property type="molecule type" value="Genomic_DNA"/>
</dbReference>
<dbReference type="GO" id="GO:0006508">
    <property type="term" value="P:proteolysis"/>
    <property type="evidence" value="ECO:0007669"/>
    <property type="project" value="UniProtKB-KW"/>
</dbReference>
<keyword evidence="4 7" id="KW-0732">Signal</keyword>
<evidence type="ECO:0000256" key="7">
    <source>
        <dbReference type="SAM" id="SignalP"/>
    </source>
</evidence>
<feature type="domain" description="Peptidase M28" evidence="8">
    <location>
        <begin position="210"/>
        <end position="394"/>
    </location>
</feature>
<keyword evidence="10" id="KW-1185">Reference proteome</keyword>
<protein>
    <submittedName>
        <fullName evidence="9">Aminopeptidase</fullName>
    </submittedName>
</protein>
<evidence type="ECO:0000259" key="8">
    <source>
        <dbReference type="Pfam" id="PF04389"/>
    </source>
</evidence>
<dbReference type="InterPro" id="IPR045175">
    <property type="entry name" value="M28_fam"/>
</dbReference>
<dbReference type="Proteomes" id="UP000054600">
    <property type="component" value="Unassembled WGS sequence"/>
</dbReference>
<dbReference type="GO" id="GO:0046872">
    <property type="term" value="F:metal ion binding"/>
    <property type="evidence" value="ECO:0007669"/>
    <property type="project" value="UniProtKB-KW"/>
</dbReference>
<keyword evidence="6" id="KW-0862">Zinc</keyword>
<dbReference type="PANTHER" id="PTHR12147:SF56">
    <property type="entry name" value="AMINOPEPTIDASE YDR415C-RELATED"/>
    <property type="match status" value="1"/>
</dbReference>
<evidence type="ECO:0000313" key="9">
    <source>
        <dbReference type="EMBL" id="KTD59140.1"/>
    </source>
</evidence>
<feature type="signal peptide" evidence="7">
    <location>
        <begin position="1"/>
        <end position="23"/>
    </location>
</feature>
<proteinExistence type="predicted"/>
<dbReference type="GO" id="GO:0008235">
    <property type="term" value="F:metalloexopeptidase activity"/>
    <property type="evidence" value="ECO:0007669"/>
    <property type="project" value="InterPro"/>
</dbReference>
<keyword evidence="2" id="KW-0645">Protease</keyword>
<evidence type="ECO:0000256" key="1">
    <source>
        <dbReference type="ARBA" id="ARBA00022438"/>
    </source>
</evidence>
<dbReference type="Gene3D" id="3.40.630.10">
    <property type="entry name" value="Zn peptidases"/>
    <property type="match status" value="1"/>
</dbReference>
<dbReference type="OrthoDB" id="9789219at2"/>
<feature type="chain" id="PRO_5006917927" evidence="7">
    <location>
        <begin position="24"/>
        <end position="401"/>
    </location>
</feature>
<dbReference type="GO" id="GO:0004177">
    <property type="term" value="F:aminopeptidase activity"/>
    <property type="evidence" value="ECO:0007669"/>
    <property type="project" value="UniProtKB-KW"/>
</dbReference>
<evidence type="ECO:0000256" key="4">
    <source>
        <dbReference type="ARBA" id="ARBA00022729"/>
    </source>
</evidence>
<dbReference type="STRING" id="1122169.Lsha_1836"/>
<dbReference type="AlphaFoldDB" id="A0A0W0YQP5"/>
<gene>
    <name evidence="9" type="ORF">Lsha_1836</name>
</gene>
<organism evidence="9 10">
    <name type="scientific">Legionella shakespearei DSM 23087</name>
    <dbReference type="NCBI Taxonomy" id="1122169"/>
    <lineage>
        <taxon>Bacteria</taxon>
        <taxon>Pseudomonadati</taxon>
        <taxon>Pseudomonadota</taxon>
        <taxon>Gammaproteobacteria</taxon>
        <taxon>Legionellales</taxon>
        <taxon>Legionellaceae</taxon>
        <taxon>Legionella</taxon>
    </lineage>
</organism>
<dbReference type="PATRIC" id="fig|1122169.6.peg.2108"/>
<dbReference type="RefSeq" id="WP_018578585.1">
    <property type="nucleotide sequence ID" value="NZ_KB892436.1"/>
</dbReference>
<dbReference type="SUPFAM" id="SSF53187">
    <property type="entry name" value="Zn-dependent exopeptidases"/>
    <property type="match status" value="1"/>
</dbReference>